<organism evidence="3 4">
    <name type="scientific">Orbilia oligospora</name>
    <name type="common">Nematode-trapping fungus</name>
    <name type="synonym">Arthrobotrys oligospora</name>
    <dbReference type="NCBI Taxonomy" id="2813651"/>
    <lineage>
        <taxon>Eukaryota</taxon>
        <taxon>Fungi</taxon>
        <taxon>Dikarya</taxon>
        <taxon>Ascomycota</taxon>
        <taxon>Pezizomycotina</taxon>
        <taxon>Orbiliomycetes</taxon>
        <taxon>Orbiliales</taxon>
        <taxon>Orbiliaceae</taxon>
        <taxon>Orbilia</taxon>
    </lineage>
</organism>
<dbReference type="InterPro" id="IPR036770">
    <property type="entry name" value="Ankyrin_rpt-contain_sf"/>
</dbReference>
<dbReference type="Proteomes" id="UP000480548">
    <property type="component" value="Unassembled WGS sequence"/>
</dbReference>
<name>A0A7C8NXP8_ORBOL</name>
<dbReference type="Pfam" id="PF12585">
    <property type="entry name" value="DUF3759"/>
    <property type="match status" value="1"/>
</dbReference>
<dbReference type="InterPro" id="IPR002110">
    <property type="entry name" value="Ankyrin_rpt"/>
</dbReference>
<comment type="caution">
    <text evidence="3">The sequence shown here is derived from an EMBL/GenBank/DDBJ whole genome shotgun (WGS) entry which is preliminary data.</text>
</comment>
<dbReference type="PROSITE" id="PS50088">
    <property type="entry name" value="ANK_REPEAT"/>
    <property type="match status" value="2"/>
</dbReference>
<feature type="compositionally biased region" description="Basic and acidic residues" evidence="2">
    <location>
        <begin position="75"/>
        <end position="88"/>
    </location>
</feature>
<feature type="repeat" description="ANK" evidence="1">
    <location>
        <begin position="159"/>
        <end position="181"/>
    </location>
</feature>
<dbReference type="AlphaFoldDB" id="A0A7C8NXP8"/>
<reference evidence="3 4" key="1">
    <citation type="submission" date="2019-06" db="EMBL/GenBank/DDBJ databases">
        <authorList>
            <person name="Palmer J.M."/>
        </authorList>
    </citation>
    <scope>NUCLEOTIDE SEQUENCE [LARGE SCALE GENOMIC DNA]</scope>
    <source>
        <strain evidence="3 4">TWF703</strain>
    </source>
</reference>
<feature type="region of interest" description="Disordered" evidence="2">
    <location>
        <begin position="193"/>
        <end position="216"/>
    </location>
</feature>
<dbReference type="PROSITE" id="PS50297">
    <property type="entry name" value="ANK_REP_REGION"/>
    <property type="match status" value="2"/>
</dbReference>
<evidence type="ECO:0000256" key="1">
    <source>
        <dbReference type="PROSITE-ProRule" id="PRU00023"/>
    </source>
</evidence>
<feature type="compositionally biased region" description="Basic and acidic residues" evidence="2">
    <location>
        <begin position="318"/>
        <end position="339"/>
    </location>
</feature>
<accession>A0A7C8NXP8</accession>
<dbReference type="PRINTS" id="PR01415">
    <property type="entry name" value="ANKYRIN"/>
</dbReference>
<protein>
    <submittedName>
        <fullName evidence="3">Uncharacterized protein</fullName>
    </submittedName>
</protein>
<feature type="compositionally biased region" description="Low complexity" evidence="2">
    <location>
        <begin position="197"/>
        <end position="216"/>
    </location>
</feature>
<dbReference type="InterPro" id="IPR022234">
    <property type="entry name" value="DUF3759"/>
</dbReference>
<dbReference type="PANTHER" id="PTHR37450">
    <property type="entry name" value="CIPC PROTEIN"/>
    <property type="match status" value="1"/>
</dbReference>
<dbReference type="Pfam" id="PF00023">
    <property type="entry name" value="Ank"/>
    <property type="match status" value="2"/>
</dbReference>
<feature type="region of interest" description="Disordered" evidence="2">
    <location>
        <begin position="308"/>
        <end position="366"/>
    </location>
</feature>
<evidence type="ECO:0000313" key="4">
    <source>
        <dbReference type="Proteomes" id="UP000480548"/>
    </source>
</evidence>
<dbReference type="Gene3D" id="1.25.40.20">
    <property type="entry name" value="Ankyrin repeat-containing domain"/>
    <property type="match status" value="1"/>
</dbReference>
<dbReference type="SUPFAM" id="SSF48403">
    <property type="entry name" value="Ankyrin repeat"/>
    <property type="match status" value="1"/>
</dbReference>
<sequence length="366" mass="39457">MGHHKEDSTHRHEHKGNRSHELLAGAAAFAAFHAFEAHQKAQGKPVSHALAKELLAAFAAAEVEKLIETKGREKWDEYRSRSKTRDEIPTMAPTSASSGPAKPTINPPPPTLDEDTIDDLLYFSRTGELSDLKETISELSKSLNRYSLEIPASAVDPYSGNTCLHMAAANNHVEVVEYILSLESPPLATPVVHPEVSSSATSSTTAANNTTTTSTSLSNITSDGTTIIVPSSYLHTLLNFPNESGNTPLHWACLNGHIEAVKVLVKAGADPGVLNTAGHDCVYEAEVNDKSNVVEWVLNFAEGLESGVGVVGDENSDEKEQKDNADVLRDEGSHHQEKSEEGDEKDGQAGVTIEKLDISEKEPTIR</sequence>
<feature type="repeat" description="ANK" evidence="1">
    <location>
        <begin position="244"/>
        <end position="276"/>
    </location>
</feature>
<dbReference type="EMBL" id="WIQZ01000019">
    <property type="protein sequence ID" value="KAF3139478.1"/>
    <property type="molecule type" value="Genomic_DNA"/>
</dbReference>
<dbReference type="SMART" id="SM00248">
    <property type="entry name" value="ANK"/>
    <property type="match status" value="2"/>
</dbReference>
<evidence type="ECO:0000313" key="3">
    <source>
        <dbReference type="EMBL" id="KAF3139478.1"/>
    </source>
</evidence>
<feature type="compositionally biased region" description="Basic and acidic residues" evidence="2">
    <location>
        <begin position="354"/>
        <end position="366"/>
    </location>
</feature>
<dbReference type="PANTHER" id="PTHR37450:SF1">
    <property type="entry name" value="CIPC PROTEIN"/>
    <property type="match status" value="1"/>
</dbReference>
<feature type="region of interest" description="Disordered" evidence="2">
    <location>
        <begin position="75"/>
        <end position="115"/>
    </location>
</feature>
<proteinExistence type="predicted"/>
<evidence type="ECO:0000256" key="2">
    <source>
        <dbReference type="SAM" id="MobiDB-lite"/>
    </source>
</evidence>
<gene>
    <name evidence="3" type="ORF">TWF703_003667</name>
</gene>
<keyword evidence="1" id="KW-0040">ANK repeat</keyword>